<dbReference type="InterPro" id="IPR050583">
    <property type="entry name" value="Mycobacterial_A85_antigen"/>
</dbReference>
<dbReference type="InterPro" id="IPR000801">
    <property type="entry name" value="Esterase-like"/>
</dbReference>
<dbReference type="Proteomes" id="UP000594759">
    <property type="component" value="Chromosome"/>
</dbReference>
<dbReference type="KEGG" id="pex:IZT61_18735"/>
<dbReference type="GO" id="GO:0016787">
    <property type="term" value="F:hydrolase activity"/>
    <property type="evidence" value="ECO:0007669"/>
    <property type="project" value="UniProtKB-KW"/>
</dbReference>
<accession>A0A7S9KZ00</accession>
<gene>
    <name evidence="1" type="ORF">IZT61_18735</name>
</gene>
<evidence type="ECO:0000313" key="2">
    <source>
        <dbReference type="Proteomes" id="UP000594759"/>
    </source>
</evidence>
<dbReference type="PANTHER" id="PTHR48098:SF6">
    <property type="entry name" value="FERRI-BACILLIBACTIN ESTERASE BESA"/>
    <property type="match status" value="1"/>
</dbReference>
<organism evidence="1 2">
    <name type="scientific">Pedobacter endophyticus</name>
    <dbReference type="NCBI Taxonomy" id="2789740"/>
    <lineage>
        <taxon>Bacteria</taxon>
        <taxon>Pseudomonadati</taxon>
        <taxon>Bacteroidota</taxon>
        <taxon>Sphingobacteriia</taxon>
        <taxon>Sphingobacteriales</taxon>
        <taxon>Sphingobacteriaceae</taxon>
        <taxon>Pedobacter</taxon>
    </lineage>
</organism>
<evidence type="ECO:0000313" key="1">
    <source>
        <dbReference type="EMBL" id="QPH39071.1"/>
    </source>
</evidence>
<reference evidence="1 2" key="1">
    <citation type="submission" date="2020-11" db="EMBL/GenBank/DDBJ databases">
        <title>Pedobacter endophytica, an endophytic bacteria isolated form Carex pumila.</title>
        <authorList>
            <person name="Peng Y."/>
            <person name="Jiang L."/>
            <person name="Lee J."/>
        </authorList>
    </citation>
    <scope>NUCLEOTIDE SEQUENCE [LARGE SCALE GENOMIC DNA]</scope>
    <source>
        <strain evidence="1 2">JBR3-12</strain>
    </source>
</reference>
<dbReference type="SUPFAM" id="SSF53474">
    <property type="entry name" value="alpha/beta-Hydrolases"/>
    <property type="match status" value="1"/>
</dbReference>
<sequence length="273" mass="31395">MDTKMANRADYTEQETENYSFGDHVHVVDPTFYIPQLDKYRKIWIYLPKSYKHGEKKYPVIYMQDGQNLFHASPPRNDEWAVDAVMDGLIREGAKEAIIVGVDHAGEDRLREYNPYDSEHGKGEGRAYVQFLAETLKPFIDSEYRTFKDARNTSIAGSSMGGLIAMYAIITYPDVFGSAGVFSPSFWLAPKIYDDVEEKSALLKNNKVFFVVGDKEGSAMVRNMKRVYDILNPDGKNTNVAFLERADGKHTEWFWHREFVSFYQFIAPLFSVE</sequence>
<dbReference type="Pfam" id="PF00756">
    <property type="entry name" value="Esterase"/>
    <property type="match status" value="1"/>
</dbReference>
<dbReference type="PANTHER" id="PTHR48098">
    <property type="entry name" value="ENTEROCHELIN ESTERASE-RELATED"/>
    <property type="match status" value="1"/>
</dbReference>
<name>A0A7S9KZ00_9SPHI</name>
<dbReference type="EMBL" id="CP064939">
    <property type="protein sequence ID" value="QPH39071.1"/>
    <property type="molecule type" value="Genomic_DNA"/>
</dbReference>
<keyword evidence="1" id="KW-0378">Hydrolase</keyword>
<protein>
    <submittedName>
        <fullName evidence="1">Alpha/beta hydrolase</fullName>
    </submittedName>
</protein>
<dbReference type="AlphaFoldDB" id="A0A7S9KZ00"/>
<dbReference type="Gene3D" id="3.40.50.1820">
    <property type="entry name" value="alpha/beta hydrolase"/>
    <property type="match status" value="1"/>
</dbReference>
<proteinExistence type="predicted"/>
<dbReference type="InterPro" id="IPR029058">
    <property type="entry name" value="AB_hydrolase_fold"/>
</dbReference>
<dbReference type="RefSeq" id="WP_196098546.1">
    <property type="nucleotide sequence ID" value="NZ_CP064939.1"/>
</dbReference>
<keyword evidence="2" id="KW-1185">Reference proteome</keyword>